<keyword evidence="2" id="KW-1185">Reference proteome</keyword>
<accession>A0A5B6WVQ9</accession>
<evidence type="ECO:0000313" key="1">
    <source>
        <dbReference type="EMBL" id="KAA3485518.1"/>
    </source>
</evidence>
<protein>
    <submittedName>
        <fullName evidence="1">Formate--tetrahydrofolate ligase</fullName>
    </submittedName>
</protein>
<dbReference type="AlphaFoldDB" id="A0A5B6WVQ9"/>
<proteinExistence type="predicted"/>
<dbReference type="OrthoDB" id="770239at2759"/>
<gene>
    <name evidence="1" type="ORF">EPI10_007485</name>
</gene>
<evidence type="ECO:0000313" key="2">
    <source>
        <dbReference type="Proteomes" id="UP000325315"/>
    </source>
</evidence>
<dbReference type="EMBL" id="SMMG02000002">
    <property type="protein sequence ID" value="KAA3485518.1"/>
    <property type="molecule type" value="Genomic_DNA"/>
</dbReference>
<name>A0A5B6WVQ9_9ROSI</name>
<sequence>MAFKALKRTKKRSYPLWPMQRHSLQGVYYVQGFDHFPKSKKKGLKKKEERIFTILFESLSEEFEALVKAKRQI</sequence>
<organism evidence="1 2">
    <name type="scientific">Gossypium australe</name>
    <dbReference type="NCBI Taxonomy" id="47621"/>
    <lineage>
        <taxon>Eukaryota</taxon>
        <taxon>Viridiplantae</taxon>
        <taxon>Streptophyta</taxon>
        <taxon>Embryophyta</taxon>
        <taxon>Tracheophyta</taxon>
        <taxon>Spermatophyta</taxon>
        <taxon>Magnoliopsida</taxon>
        <taxon>eudicotyledons</taxon>
        <taxon>Gunneridae</taxon>
        <taxon>Pentapetalae</taxon>
        <taxon>rosids</taxon>
        <taxon>malvids</taxon>
        <taxon>Malvales</taxon>
        <taxon>Malvaceae</taxon>
        <taxon>Malvoideae</taxon>
        <taxon>Gossypium</taxon>
    </lineage>
</organism>
<dbReference type="GO" id="GO:0016874">
    <property type="term" value="F:ligase activity"/>
    <property type="evidence" value="ECO:0007669"/>
    <property type="project" value="UniProtKB-KW"/>
</dbReference>
<keyword evidence="1" id="KW-0436">Ligase</keyword>
<dbReference type="Proteomes" id="UP000325315">
    <property type="component" value="Unassembled WGS sequence"/>
</dbReference>
<reference evidence="1" key="1">
    <citation type="submission" date="2019-08" db="EMBL/GenBank/DDBJ databases">
        <authorList>
            <person name="Liu F."/>
        </authorList>
    </citation>
    <scope>NUCLEOTIDE SEQUENCE [LARGE SCALE GENOMIC DNA]</scope>
    <source>
        <strain evidence="1">PA1801</strain>
        <tissue evidence="1">Leaf</tissue>
    </source>
</reference>
<comment type="caution">
    <text evidence="1">The sequence shown here is derived from an EMBL/GenBank/DDBJ whole genome shotgun (WGS) entry which is preliminary data.</text>
</comment>